<organism evidence="5 6">
    <name type="scientific">Arcicella rigui</name>
    <dbReference type="NCBI Taxonomy" id="797020"/>
    <lineage>
        <taxon>Bacteria</taxon>
        <taxon>Pseudomonadati</taxon>
        <taxon>Bacteroidota</taxon>
        <taxon>Cytophagia</taxon>
        <taxon>Cytophagales</taxon>
        <taxon>Flectobacillaceae</taxon>
        <taxon>Arcicella</taxon>
    </lineage>
</organism>
<accession>A0ABU5Q5E3</accession>
<dbReference type="SMART" id="SM00563">
    <property type="entry name" value="PlsC"/>
    <property type="match status" value="1"/>
</dbReference>
<reference evidence="5 6" key="1">
    <citation type="submission" date="2023-12" db="EMBL/GenBank/DDBJ databases">
        <title>Novel species of the genus Arcicella isolated from rivers.</title>
        <authorList>
            <person name="Lu H."/>
        </authorList>
    </citation>
    <scope>NUCLEOTIDE SEQUENCE [LARGE SCALE GENOMIC DNA]</scope>
    <source>
        <strain evidence="5 6">KCTC 23307</strain>
    </source>
</reference>
<evidence type="ECO:0000313" key="6">
    <source>
        <dbReference type="Proteomes" id="UP001302949"/>
    </source>
</evidence>
<dbReference type="InterPro" id="IPR002123">
    <property type="entry name" value="Plipid/glycerol_acylTrfase"/>
</dbReference>
<protein>
    <submittedName>
        <fullName evidence="5">1-acyl-sn-glycerol-3-phosphate acyltransferase</fullName>
    </submittedName>
</protein>
<dbReference type="RefSeq" id="WP_323295188.1">
    <property type="nucleotide sequence ID" value="NZ_JAYFUM010000003.1"/>
</dbReference>
<evidence type="ECO:0000256" key="2">
    <source>
        <dbReference type="ARBA" id="ARBA00022679"/>
    </source>
</evidence>
<dbReference type="PANTHER" id="PTHR10434:SF9">
    <property type="entry name" value="PHOSPHOLIPID_GLYCEROL ACYLTRANSFERASE DOMAIN-CONTAINING PROTEIN"/>
    <property type="match status" value="1"/>
</dbReference>
<dbReference type="Pfam" id="PF01553">
    <property type="entry name" value="Acyltransferase"/>
    <property type="match status" value="1"/>
</dbReference>
<dbReference type="SUPFAM" id="SSF69593">
    <property type="entry name" value="Glycerol-3-phosphate (1)-acyltransferase"/>
    <property type="match status" value="1"/>
</dbReference>
<comment type="caution">
    <text evidence="5">The sequence shown here is derived from an EMBL/GenBank/DDBJ whole genome shotgun (WGS) entry which is preliminary data.</text>
</comment>
<dbReference type="EMBL" id="JAYFUM010000003">
    <property type="protein sequence ID" value="MEA5138021.1"/>
    <property type="molecule type" value="Genomic_DNA"/>
</dbReference>
<keyword evidence="6" id="KW-1185">Reference proteome</keyword>
<sequence>MLNFIFKFLFKISGWKLIGEFPKDLKKSIVIVAPHAKSVDFPIGIGARAAMGVKMGFLAKKELFEGPFGWLFTFLGGYPVDRSSNNQVVKAVTTLYNSKEELHLVIAPEGTRKDVDKLKMGFYFIAKNSQVPVVMIGFDYAIKAIVISEPFFTSNDSHGDLRKIAEYFNKIGGDKKTWVSNYLKY</sequence>
<dbReference type="PANTHER" id="PTHR10434">
    <property type="entry name" value="1-ACYL-SN-GLYCEROL-3-PHOSPHATE ACYLTRANSFERASE"/>
    <property type="match status" value="1"/>
</dbReference>
<dbReference type="Proteomes" id="UP001302949">
    <property type="component" value="Unassembled WGS sequence"/>
</dbReference>
<feature type="domain" description="Phospholipid/glycerol acyltransferase" evidence="4">
    <location>
        <begin position="29"/>
        <end position="141"/>
    </location>
</feature>
<comment type="pathway">
    <text evidence="1">Lipid metabolism.</text>
</comment>
<evidence type="ECO:0000313" key="5">
    <source>
        <dbReference type="EMBL" id="MEA5138021.1"/>
    </source>
</evidence>
<keyword evidence="3 5" id="KW-0012">Acyltransferase</keyword>
<evidence type="ECO:0000256" key="3">
    <source>
        <dbReference type="ARBA" id="ARBA00023315"/>
    </source>
</evidence>
<proteinExistence type="predicted"/>
<keyword evidence="2" id="KW-0808">Transferase</keyword>
<evidence type="ECO:0000259" key="4">
    <source>
        <dbReference type="SMART" id="SM00563"/>
    </source>
</evidence>
<gene>
    <name evidence="5" type="ORF">VB248_02675</name>
</gene>
<evidence type="ECO:0000256" key="1">
    <source>
        <dbReference type="ARBA" id="ARBA00005189"/>
    </source>
</evidence>
<name>A0ABU5Q5E3_9BACT</name>
<dbReference type="GO" id="GO:0016746">
    <property type="term" value="F:acyltransferase activity"/>
    <property type="evidence" value="ECO:0007669"/>
    <property type="project" value="UniProtKB-KW"/>
</dbReference>